<evidence type="ECO:0000313" key="2">
    <source>
        <dbReference type="EMBL" id="KAK7016367.1"/>
    </source>
</evidence>
<keyword evidence="3" id="KW-1185">Reference proteome</keyword>
<protein>
    <submittedName>
        <fullName evidence="2">Uncharacterized protein</fullName>
    </submittedName>
</protein>
<evidence type="ECO:0000313" key="3">
    <source>
        <dbReference type="Proteomes" id="UP001362999"/>
    </source>
</evidence>
<feature type="coiled-coil region" evidence="1">
    <location>
        <begin position="219"/>
        <end position="278"/>
    </location>
</feature>
<gene>
    <name evidence="2" type="ORF">R3P38DRAFT_2994588</name>
</gene>
<dbReference type="AlphaFoldDB" id="A0AAW0ATH2"/>
<name>A0AAW0ATH2_9AGAR</name>
<evidence type="ECO:0000256" key="1">
    <source>
        <dbReference type="SAM" id="Coils"/>
    </source>
</evidence>
<reference evidence="2 3" key="1">
    <citation type="journal article" date="2024" name="J Genomics">
        <title>Draft genome sequencing and assembly of Favolaschia claudopus CIRM-BRFM 2984 isolated from oak limbs.</title>
        <authorList>
            <person name="Navarro D."/>
            <person name="Drula E."/>
            <person name="Chaduli D."/>
            <person name="Cazenave R."/>
            <person name="Ahrendt S."/>
            <person name="Wang J."/>
            <person name="Lipzen A."/>
            <person name="Daum C."/>
            <person name="Barry K."/>
            <person name="Grigoriev I.V."/>
            <person name="Favel A."/>
            <person name="Rosso M.N."/>
            <person name="Martin F."/>
        </authorList>
    </citation>
    <scope>NUCLEOTIDE SEQUENCE [LARGE SCALE GENOMIC DNA]</scope>
    <source>
        <strain evidence="2 3">CIRM-BRFM 2984</strain>
    </source>
</reference>
<dbReference type="Proteomes" id="UP001362999">
    <property type="component" value="Unassembled WGS sequence"/>
</dbReference>
<sequence length="284" mass="33238">MIFHSFNSSTSSSSLPPEDLIRIDANYQTLHLVKGQWCKDPRYVLLRNFTVPPGAPLRQRLTVLDCAILASVISDRAEHYSQLGHMCMWFAATFYLAAYRICHNRAGVHMKSQEKREFRFAGKWKRFQMVDQRTGDLLLRQAESLQTLKEAIKKGMEKRKEVQENTDRYLRMVDEDAALWEENEKIDGRDTIGAIVVLFEARRKQIRQGMTDKIQLAQEARLQERLAIEEKARKEERQLAEQREKQFMERQTQLEKQLSLAGQRETQLQEQLDQARAELRVKAA</sequence>
<keyword evidence="1" id="KW-0175">Coiled coil</keyword>
<organism evidence="2 3">
    <name type="scientific">Favolaschia claudopus</name>
    <dbReference type="NCBI Taxonomy" id="2862362"/>
    <lineage>
        <taxon>Eukaryota</taxon>
        <taxon>Fungi</taxon>
        <taxon>Dikarya</taxon>
        <taxon>Basidiomycota</taxon>
        <taxon>Agaricomycotina</taxon>
        <taxon>Agaricomycetes</taxon>
        <taxon>Agaricomycetidae</taxon>
        <taxon>Agaricales</taxon>
        <taxon>Marasmiineae</taxon>
        <taxon>Mycenaceae</taxon>
        <taxon>Favolaschia</taxon>
    </lineage>
</organism>
<accession>A0AAW0ATH2</accession>
<comment type="caution">
    <text evidence="2">The sequence shown here is derived from an EMBL/GenBank/DDBJ whole genome shotgun (WGS) entry which is preliminary data.</text>
</comment>
<dbReference type="EMBL" id="JAWWNJ010000051">
    <property type="protein sequence ID" value="KAK7016367.1"/>
    <property type="molecule type" value="Genomic_DNA"/>
</dbReference>
<proteinExistence type="predicted"/>